<feature type="domain" description="ABC transmembrane type-2" evidence="6">
    <location>
        <begin position="24"/>
        <end position="249"/>
    </location>
</feature>
<proteinExistence type="inferred from homology"/>
<keyword evidence="4 5" id="KW-0472">Membrane</keyword>
<dbReference type="Proteomes" id="UP001209276">
    <property type="component" value="Unassembled WGS sequence"/>
</dbReference>
<dbReference type="GO" id="GO:0043190">
    <property type="term" value="C:ATP-binding cassette (ABC) transporter complex"/>
    <property type="evidence" value="ECO:0007669"/>
    <property type="project" value="InterPro"/>
</dbReference>
<evidence type="ECO:0000313" key="10">
    <source>
        <dbReference type="Proteomes" id="UP001209276"/>
    </source>
</evidence>
<feature type="transmembrane region" description="Helical" evidence="5">
    <location>
        <begin position="58"/>
        <end position="79"/>
    </location>
</feature>
<evidence type="ECO:0000259" key="6">
    <source>
        <dbReference type="PROSITE" id="PS51012"/>
    </source>
</evidence>
<dbReference type="InterPro" id="IPR051784">
    <property type="entry name" value="Nod_factor_ABC_transporter"/>
</dbReference>
<evidence type="ECO:0000256" key="3">
    <source>
        <dbReference type="ARBA" id="ARBA00022989"/>
    </source>
</evidence>
<dbReference type="PIRSF" id="PIRSF006648">
    <property type="entry name" value="DrrB"/>
    <property type="match status" value="1"/>
</dbReference>
<accession>A0AAP9DRC3</accession>
<dbReference type="Proteomes" id="UP000315377">
    <property type="component" value="Chromosome"/>
</dbReference>
<sequence length="252" mass="27952">MPSTLYRFYAILRRDIVNLVLNPVLLLSNSVFPLLLMLILGYLTRSIYGGGEVSSYDYYGVTILIFMSLNVSMIASNSFMEKSLKQSNLRILHAPVRTSYLYLSKIAATFFFSTLSTLLLLALAHWLLDVHYGGSGWIVVALILIGFNLFSAALGVLMCCLCRSEETSNKILSFVNNLLALIGGLFFQWDGLGRTAEVLSYLSPVKWVAEAVFRVIYDQDAGMALPLLGGFAVGSLVLLWGCSRIFHAEDYV</sequence>
<evidence type="ECO:0000256" key="5">
    <source>
        <dbReference type="RuleBase" id="RU361157"/>
    </source>
</evidence>
<dbReference type="Pfam" id="PF01061">
    <property type="entry name" value="ABC2_membrane"/>
    <property type="match status" value="1"/>
</dbReference>
<dbReference type="PANTHER" id="PTHR43229:SF3">
    <property type="entry name" value="ABC-TYPE MULTIDRUG TRANSPORT SYSTEM, PERMEASE COMPONENT"/>
    <property type="match status" value="1"/>
</dbReference>
<feature type="transmembrane region" description="Helical" evidence="5">
    <location>
        <begin position="223"/>
        <end position="242"/>
    </location>
</feature>
<dbReference type="PANTHER" id="PTHR43229">
    <property type="entry name" value="NODULATION PROTEIN J"/>
    <property type="match status" value="1"/>
</dbReference>
<dbReference type="RefSeq" id="WP_087443734.1">
    <property type="nucleotide sequence ID" value="NZ_CABMNB010000036.1"/>
</dbReference>
<dbReference type="EMBL" id="CP041405">
    <property type="protein sequence ID" value="QDM42259.1"/>
    <property type="molecule type" value="Genomic_DNA"/>
</dbReference>
<dbReference type="InterPro" id="IPR000412">
    <property type="entry name" value="ABC_2_transport"/>
</dbReference>
<dbReference type="InterPro" id="IPR047817">
    <property type="entry name" value="ABC2_TM_bact-type"/>
</dbReference>
<keyword evidence="5" id="KW-0813">Transport</keyword>
<dbReference type="PROSITE" id="PS51012">
    <property type="entry name" value="ABC_TM2"/>
    <property type="match status" value="1"/>
</dbReference>
<name>A0AAP9DRC3_PANTH</name>
<feature type="transmembrane region" description="Helical" evidence="5">
    <location>
        <begin position="134"/>
        <end position="159"/>
    </location>
</feature>
<evidence type="ECO:0000256" key="2">
    <source>
        <dbReference type="ARBA" id="ARBA00022692"/>
    </source>
</evidence>
<keyword evidence="3 5" id="KW-1133">Transmembrane helix</keyword>
<dbReference type="InterPro" id="IPR013525">
    <property type="entry name" value="ABC2_TM"/>
</dbReference>
<keyword evidence="2 5" id="KW-0812">Transmembrane</keyword>
<dbReference type="AlphaFoldDB" id="A0AAP9DRC3"/>
<dbReference type="EMBL" id="JAMDMM010000014">
    <property type="protein sequence ID" value="MCY9606651.1"/>
    <property type="molecule type" value="Genomic_DNA"/>
</dbReference>
<feature type="transmembrane region" description="Helical" evidence="5">
    <location>
        <begin position="100"/>
        <end position="128"/>
    </location>
</feature>
<reference evidence="7 10" key="2">
    <citation type="submission" date="2022-05" db="EMBL/GenBank/DDBJ databases">
        <title>Genome Sequencing of Bee-Associated Microbes.</title>
        <authorList>
            <person name="Dunlap C."/>
        </authorList>
    </citation>
    <scope>NUCLEOTIDE SEQUENCE [LARGE SCALE GENOMIC DNA]</scope>
    <source>
        <strain evidence="7 10">NRRL B-14613</strain>
    </source>
</reference>
<keyword evidence="5" id="KW-1003">Cell membrane</keyword>
<evidence type="ECO:0000256" key="1">
    <source>
        <dbReference type="ARBA" id="ARBA00004141"/>
    </source>
</evidence>
<reference evidence="8 9" key="1">
    <citation type="submission" date="2019-07" db="EMBL/GenBank/DDBJ databases">
        <title>Paenibacillus thiaminolyticus NRRL B-4156.</title>
        <authorList>
            <person name="Hehnly C."/>
            <person name="Zhang L."/>
        </authorList>
    </citation>
    <scope>NUCLEOTIDE SEQUENCE [LARGE SCALE GENOMIC DNA]</scope>
    <source>
        <strain evidence="8 9">NRRL B-4156</strain>
    </source>
</reference>
<evidence type="ECO:0000313" key="9">
    <source>
        <dbReference type="Proteomes" id="UP000315377"/>
    </source>
</evidence>
<evidence type="ECO:0000313" key="8">
    <source>
        <dbReference type="EMBL" id="QDM42259.1"/>
    </source>
</evidence>
<keyword evidence="10" id="KW-1185">Reference proteome</keyword>
<evidence type="ECO:0000313" key="7">
    <source>
        <dbReference type="EMBL" id="MCY9606651.1"/>
    </source>
</evidence>
<gene>
    <name evidence="8" type="ORF">FLT43_01085</name>
    <name evidence="7" type="ORF">M5W83_05690</name>
</gene>
<feature type="transmembrane region" description="Helical" evidence="5">
    <location>
        <begin position="171"/>
        <end position="189"/>
    </location>
</feature>
<comment type="subcellular location">
    <subcellularLocation>
        <location evidence="5">Cell membrane</location>
        <topology evidence="5">Multi-pass membrane protein</topology>
    </subcellularLocation>
    <subcellularLocation>
        <location evidence="1">Membrane</location>
        <topology evidence="1">Multi-pass membrane protein</topology>
    </subcellularLocation>
</comment>
<feature type="transmembrane region" description="Helical" evidence="5">
    <location>
        <begin position="20"/>
        <end position="43"/>
    </location>
</feature>
<organism evidence="8 9">
    <name type="scientific">Paenibacillus thiaminolyticus</name>
    <name type="common">Bacillus thiaminolyticus</name>
    <dbReference type="NCBI Taxonomy" id="49283"/>
    <lineage>
        <taxon>Bacteria</taxon>
        <taxon>Bacillati</taxon>
        <taxon>Bacillota</taxon>
        <taxon>Bacilli</taxon>
        <taxon>Bacillales</taxon>
        <taxon>Paenibacillaceae</taxon>
        <taxon>Paenibacillus</taxon>
    </lineage>
</organism>
<dbReference type="GeneID" id="76994588"/>
<comment type="similarity">
    <text evidence="5">Belongs to the ABC-2 integral membrane protein family.</text>
</comment>
<protein>
    <recommendedName>
        <fullName evidence="5">Transport permease protein</fullName>
    </recommendedName>
</protein>
<evidence type="ECO:0000256" key="4">
    <source>
        <dbReference type="ARBA" id="ARBA00023136"/>
    </source>
</evidence>
<dbReference type="GO" id="GO:0140359">
    <property type="term" value="F:ABC-type transporter activity"/>
    <property type="evidence" value="ECO:0007669"/>
    <property type="project" value="InterPro"/>
</dbReference>